<proteinExistence type="predicted"/>
<sequence length="64" mass="7274">MNNVEDFMLSLSKEVVVCTINRLTHSRQKLKFERSLGRFDSVHRTITKSPMSFVAMVVLPAACC</sequence>
<organism evidence="1 2">
    <name type="scientific">Heliocybe sulcata</name>
    <dbReference type="NCBI Taxonomy" id="5364"/>
    <lineage>
        <taxon>Eukaryota</taxon>
        <taxon>Fungi</taxon>
        <taxon>Dikarya</taxon>
        <taxon>Basidiomycota</taxon>
        <taxon>Agaricomycotina</taxon>
        <taxon>Agaricomycetes</taxon>
        <taxon>Gloeophyllales</taxon>
        <taxon>Gloeophyllaceae</taxon>
        <taxon>Heliocybe</taxon>
    </lineage>
</organism>
<evidence type="ECO:0000313" key="1">
    <source>
        <dbReference type="EMBL" id="TFK57519.1"/>
    </source>
</evidence>
<name>A0A5C3NHX1_9AGAM</name>
<dbReference type="AlphaFoldDB" id="A0A5C3NHX1"/>
<accession>A0A5C3NHX1</accession>
<keyword evidence="2" id="KW-1185">Reference proteome</keyword>
<dbReference type="EMBL" id="ML213503">
    <property type="protein sequence ID" value="TFK57519.1"/>
    <property type="molecule type" value="Genomic_DNA"/>
</dbReference>
<reference evidence="1 2" key="1">
    <citation type="journal article" date="2019" name="Nat. Ecol. Evol.">
        <title>Megaphylogeny resolves global patterns of mushroom evolution.</title>
        <authorList>
            <person name="Varga T."/>
            <person name="Krizsan K."/>
            <person name="Foldi C."/>
            <person name="Dima B."/>
            <person name="Sanchez-Garcia M."/>
            <person name="Sanchez-Ramirez S."/>
            <person name="Szollosi G.J."/>
            <person name="Szarkandi J.G."/>
            <person name="Papp V."/>
            <person name="Albert L."/>
            <person name="Andreopoulos W."/>
            <person name="Angelini C."/>
            <person name="Antonin V."/>
            <person name="Barry K.W."/>
            <person name="Bougher N.L."/>
            <person name="Buchanan P."/>
            <person name="Buyck B."/>
            <person name="Bense V."/>
            <person name="Catcheside P."/>
            <person name="Chovatia M."/>
            <person name="Cooper J."/>
            <person name="Damon W."/>
            <person name="Desjardin D."/>
            <person name="Finy P."/>
            <person name="Geml J."/>
            <person name="Haridas S."/>
            <person name="Hughes K."/>
            <person name="Justo A."/>
            <person name="Karasinski D."/>
            <person name="Kautmanova I."/>
            <person name="Kiss B."/>
            <person name="Kocsube S."/>
            <person name="Kotiranta H."/>
            <person name="LaButti K.M."/>
            <person name="Lechner B.E."/>
            <person name="Liimatainen K."/>
            <person name="Lipzen A."/>
            <person name="Lukacs Z."/>
            <person name="Mihaltcheva S."/>
            <person name="Morgado L.N."/>
            <person name="Niskanen T."/>
            <person name="Noordeloos M.E."/>
            <person name="Ohm R.A."/>
            <person name="Ortiz-Santana B."/>
            <person name="Ovrebo C."/>
            <person name="Racz N."/>
            <person name="Riley R."/>
            <person name="Savchenko A."/>
            <person name="Shiryaev A."/>
            <person name="Soop K."/>
            <person name="Spirin V."/>
            <person name="Szebenyi C."/>
            <person name="Tomsovsky M."/>
            <person name="Tulloss R.E."/>
            <person name="Uehling J."/>
            <person name="Grigoriev I.V."/>
            <person name="Vagvolgyi C."/>
            <person name="Papp T."/>
            <person name="Martin F.M."/>
            <person name="Miettinen O."/>
            <person name="Hibbett D.S."/>
            <person name="Nagy L.G."/>
        </authorList>
    </citation>
    <scope>NUCLEOTIDE SEQUENCE [LARGE SCALE GENOMIC DNA]</scope>
    <source>
        <strain evidence="1 2">OMC1185</strain>
    </source>
</reference>
<dbReference type="Proteomes" id="UP000305948">
    <property type="component" value="Unassembled WGS sequence"/>
</dbReference>
<gene>
    <name evidence="1" type="ORF">OE88DRAFT_145345</name>
</gene>
<protein>
    <submittedName>
        <fullName evidence="1">Uncharacterized protein</fullName>
    </submittedName>
</protein>
<evidence type="ECO:0000313" key="2">
    <source>
        <dbReference type="Proteomes" id="UP000305948"/>
    </source>
</evidence>